<dbReference type="EMBL" id="CWQY01000056">
    <property type="protein sequence ID" value="CSD36253.1"/>
    <property type="molecule type" value="Genomic_DNA"/>
</dbReference>
<organism evidence="2 3">
    <name type="scientific">Vibrio cholerae</name>
    <dbReference type="NCBI Taxonomy" id="666"/>
    <lineage>
        <taxon>Bacteria</taxon>
        <taxon>Pseudomonadati</taxon>
        <taxon>Pseudomonadota</taxon>
        <taxon>Gammaproteobacteria</taxon>
        <taxon>Vibrionales</taxon>
        <taxon>Vibrionaceae</taxon>
        <taxon>Vibrio</taxon>
    </lineage>
</organism>
<feature type="compositionally biased region" description="Polar residues" evidence="1">
    <location>
        <begin position="116"/>
        <end position="131"/>
    </location>
</feature>
<evidence type="ECO:0000313" key="2">
    <source>
        <dbReference type="EMBL" id="CSD36253.1"/>
    </source>
</evidence>
<sequence length="383" mass="43990">MTRARNKNTGEIEEASQLNRYKNVNAIPKGQYECPNMLCRYPATPWAVNTEKRSPAFQYKKHHAEGCHFETMTGSDKHSNSDAGSSSFKLPYVTDFIEPRKQSGDGTLGSGGKVSVKNTSGGRTKTGISRTARKNQYSSMLGALVDFYLEDPDKHGPLYLNLLNRPFTYRKSFQEITSKRNIGYKDNFVFYCEIKNSVPIVINEEHFTIELMRKHQDVQNYKVSFDTDGWTEHQKQSLIESLKYVRQLSTEAFKDRIQETAYIFFIGKQDKSERHVFHCVHSQFAHPYFGVKPRLLSNVWGTFKLETEISVASSEVENQLVDFESKTLEDFVPEPEPEPEPEVNKVEFVATSKETQDGTQKPVQRVHRKKGVLSWLKGIFVSW</sequence>
<dbReference type="Proteomes" id="UP000041770">
    <property type="component" value="Unassembled WGS sequence"/>
</dbReference>
<proteinExistence type="predicted"/>
<accession>A0A656ATZ6</accession>
<evidence type="ECO:0000313" key="3">
    <source>
        <dbReference type="Proteomes" id="UP000041770"/>
    </source>
</evidence>
<reference evidence="2 3" key="1">
    <citation type="submission" date="2015-07" db="EMBL/GenBank/DDBJ databases">
        <authorList>
            <consortium name="Pathogen Informatics"/>
        </authorList>
    </citation>
    <scope>NUCLEOTIDE SEQUENCE [LARGE SCALE GENOMIC DNA]</scope>
    <source>
        <strain evidence="2 3">A316</strain>
    </source>
</reference>
<protein>
    <submittedName>
        <fullName evidence="2">Uncharacterized protein</fullName>
    </submittedName>
</protein>
<name>A0A656ATZ6_VIBCL</name>
<evidence type="ECO:0000256" key="1">
    <source>
        <dbReference type="SAM" id="MobiDB-lite"/>
    </source>
</evidence>
<dbReference type="AlphaFoldDB" id="A0A656ATZ6"/>
<feature type="region of interest" description="Disordered" evidence="1">
    <location>
        <begin position="101"/>
        <end position="131"/>
    </location>
</feature>
<gene>
    <name evidence="2" type="ORF">ERS013200_03987</name>
</gene>